<organism evidence="1 2">
    <name type="scientific">Persea americana</name>
    <name type="common">Avocado</name>
    <dbReference type="NCBI Taxonomy" id="3435"/>
    <lineage>
        <taxon>Eukaryota</taxon>
        <taxon>Viridiplantae</taxon>
        <taxon>Streptophyta</taxon>
        <taxon>Embryophyta</taxon>
        <taxon>Tracheophyta</taxon>
        <taxon>Spermatophyta</taxon>
        <taxon>Magnoliopsida</taxon>
        <taxon>Magnoliidae</taxon>
        <taxon>Laurales</taxon>
        <taxon>Lauraceae</taxon>
        <taxon>Persea</taxon>
    </lineage>
</organism>
<evidence type="ECO:0000313" key="2">
    <source>
        <dbReference type="Proteomes" id="UP001234297"/>
    </source>
</evidence>
<evidence type="ECO:0000313" key="1">
    <source>
        <dbReference type="EMBL" id="KAJ8645350.1"/>
    </source>
</evidence>
<comment type="caution">
    <text evidence="1">The sequence shown here is derived from an EMBL/GenBank/DDBJ whole genome shotgun (WGS) entry which is preliminary data.</text>
</comment>
<proteinExistence type="predicted"/>
<accession>A0ACC2MIY8</accession>
<name>A0ACC2MIY8_PERAE</name>
<gene>
    <name evidence="1" type="ORF">MRB53_007098</name>
</gene>
<dbReference type="EMBL" id="CM056810">
    <property type="protein sequence ID" value="KAJ8645350.1"/>
    <property type="molecule type" value="Genomic_DNA"/>
</dbReference>
<keyword evidence="2" id="KW-1185">Reference proteome</keyword>
<sequence>MCTCASLLSEIFSSLLQLQLQEMLHLQEGALLEGTVCKIFPFGAQVRIGETNRSGLLHMSNITRSRVSSVGDLLAVDEKVKVLVVQSKFPDKISLSIADLESEPGLFLSNKEKVLSEAEDMAKSKQSCIDASPLLKGRERGSYKEIFSQSNGTEKIIHKN</sequence>
<dbReference type="Proteomes" id="UP001234297">
    <property type="component" value="Chromosome 2"/>
</dbReference>
<protein>
    <submittedName>
        <fullName evidence="1">Uncharacterized protein</fullName>
    </submittedName>
</protein>
<reference evidence="1 2" key="1">
    <citation type="journal article" date="2022" name="Hortic Res">
        <title>A haplotype resolved chromosomal level avocado genome allows analysis of novel avocado genes.</title>
        <authorList>
            <person name="Nath O."/>
            <person name="Fletcher S.J."/>
            <person name="Hayward A."/>
            <person name="Shaw L.M."/>
            <person name="Masouleh A.K."/>
            <person name="Furtado A."/>
            <person name="Henry R.J."/>
            <person name="Mitter N."/>
        </authorList>
    </citation>
    <scope>NUCLEOTIDE SEQUENCE [LARGE SCALE GENOMIC DNA]</scope>
    <source>
        <strain evidence="2">cv. Hass</strain>
    </source>
</reference>